<name>A0A9P0FEA3_BRAAE</name>
<reference evidence="1" key="1">
    <citation type="submission" date="2021-12" db="EMBL/GenBank/DDBJ databases">
        <authorList>
            <person name="King R."/>
        </authorList>
    </citation>
    <scope>NUCLEOTIDE SEQUENCE</scope>
</reference>
<keyword evidence="2" id="KW-1185">Reference proteome</keyword>
<evidence type="ECO:0008006" key="3">
    <source>
        <dbReference type="Google" id="ProtNLM"/>
    </source>
</evidence>
<sequence>MRINYDLTIDEDHKRTLCEILPGGGGDDDPCNYEGLVIKTEALVKGFSAVIRLNVNKKEQALNWLKHFQEKSKITFRVKRTHAENTERIIFKKEFHCIHDTKPSRNSKPHEKHLNCNAKLTITIKNKEMKRSKDEFLKRYPCIILLRHNHNHPIYSSSSLRFRPPSEQLQNEFRLLFEKGHSPATALTMFKDKLLEENGDKYHEIAADGGRCPTQKWVYDLYYEIFKKEYGEPTGTEMIDSMEKAIKNYNTKCGSECAAIKKTDNLVIAICSPIMKRVHNYIRASSEIMFVDSSGNMDRHNTRVFLFLCPSVAGALPLGILMTYSESEQVITAGIELLKGLLDKQSFYGQNYPQVIITDDCDAERNSLKFCFKHSSVILCKFHVLQSVMRYLWNSNNGVKKNDRVEIYQIFRRALNSPKEEEFLTYYNMLLEKNNNKKVLKYFIDLKCRANVWAMCYRSHLLTRGNETNNYAEATFRILKDKILLRKKAFSIVHLFDYLTSAFEEYYFKKIIDIINGRWEGAKQKNKYYFKKEVISNLVCIELNENIYEVTSNEKSYIVNSELEICSCYVGYKGAPCKHQFAVIKKFGLNRSQQFHPSLLKCDFKKLLHKVIYGTDCNIEDWYLDLNEMNEDRPRLSHNEQEHPILNSDAVKIPLQEVKLNEQNKNTDEVQKKLEGFVSLLMEKYENNFQEYGRPVTNFLENIANCKTDSSFVSALYTFGKYGAGMPKILKGKNLQGGNNIGVQPTAIMRRKIGLKSRNTVHSGRPPKRARLTDHAYAKIKNYENNYEVPKCFRIAAPHLLSYCVDNNVALGKTHSKK</sequence>
<dbReference type="OrthoDB" id="6362223at2759"/>
<proteinExistence type="predicted"/>
<evidence type="ECO:0000313" key="2">
    <source>
        <dbReference type="Proteomes" id="UP001154078"/>
    </source>
</evidence>
<evidence type="ECO:0000313" key="1">
    <source>
        <dbReference type="EMBL" id="CAH0552534.1"/>
    </source>
</evidence>
<dbReference type="PANTHER" id="PTHR35385">
    <property type="entry name" value="PROTEIN B, PUTATIVE-RELATED-RELATED"/>
    <property type="match status" value="1"/>
</dbReference>
<dbReference type="AlphaFoldDB" id="A0A9P0FEA3"/>
<gene>
    <name evidence="1" type="ORF">MELIAE_LOCUS4737</name>
</gene>
<protein>
    <recommendedName>
        <fullName evidence="3">SWIM-type domain-containing protein</fullName>
    </recommendedName>
</protein>
<organism evidence="1 2">
    <name type="scientific">Brassicogethes aeneus</name>
    <name type="common">Rape pollen beetle</name>
    <name type="synonym">Meligethes aeneus</name>
    <dbReference type="NCBI Taxonomy" id="1431903"/>
    <lineage>
        <taxon>Eukaryota</taxon>
        <taxon>Metazoa</taxon>
        <taxon>Ecdysozoa</taxon>
        <taxon>Arthropoda</taxon>
        <taxon>Hexapoda</taxon>
        <taxon>Insecta</taxon>
        <taxon>Pterygota</taxon>
        <taxon>Neoptera</taxon>
        <taxon>Endopterygota</taxon>
        <taxon>Coleoptera</taxon>
        <taxon>Polyphaga</taxon>
        <taxon>Cucujiformia</taxon>
        <taxon>Nitidulidae</taxon>
        <taxon>Meligethinae</taxon>
        <taxon>Brassicogethes</taxon>
    </lineage>
</organism>
<accession>A0A9P0FEA3</accession>
<dbReference type="Proteomes" id="UP001154078">
    <property type="component" value="Chromosome 3"/>
</dbReference>
<dbReference type="EMBL" id="OV121134">
    <property type="protein sequence ID" value="CAH0552534.1"/>
    <property type="molecule type" value="Genomic_DNA"/>
</dbReference>
<dbReference type="PANTHER" id="PTHR35385:SF2">
    <property type="entry name" value="PROTEIN B, PUTATIVE-RELATED"/>
    <property type="match status" value="1"/>
</dbReference>